<proteinExistence type="predicted"/>
<accession>A0A0E9VWW0</accession>
<reference evidence="1" key="2">
    <citation type="journal article" date="2015" name="Fish Shellfish Immunol.">
        <title>Early steps in the European eel (Anguilla anguilla)-Vibrio vulnificus interaction in the gills: Role of the RtxA13 toxin.</title>
        <authorList>
            <person name="Callol A."/>
            <person name="Pajuelo D."/>
            <person name="Ebbesson L."/>
            <person name="Teles M."/>
            <person name="MacKenzie S."/>
            <person name="Amaro C."/>
        </authorList>
    </citation>
    <scope>NUCLEOTIDE SEQUENCE</scope>
</reference>
<evidence type="ECO:0000313" key="1">
    <source>
        <dbReference type="EMBL" id="JAH82649.1"/>
    </source>
</evidence>
<name>A0A0E9VWW0_ANGAN</name>
<reference evidence="1" key="1">
    <citation type="submission" date="2014-11" db="EMBL/GenBank/DDBJ databases">
        <authorList>
            <person name="Amaro Gonzalez C."/>
        </authorList>
    </citation>
    <scope>NUCLEOTIDE SEQUENCE</scope>
</reference>
<organism evidence="1">
    <name type="scientific">Anguilla anguilla</name>
    <name type="common">European freshwater eel</name>
    <name type="synonym">Muraena anguilla</name>
    <dbReference type="NCBI Taxonomy" id="7936"/>
    <lineage>
        <taxon>Eukaryota</taxon>
        <taxon>Metazoa</taxon>
        <taxon>Chordata</taxon>
        <taxon>Craniata</taxon>
        <taxon>Vertebrata</taxon>
        <taxon>Euteleostomi</taxon>
        <taxon>Actinopterygii</taxon>
        <taxon>Neopterygii</taxon>
        <taxon>Teleostei</taxon>
        <taxon>Anguilliformes</taxon>
        <taxon>Anguillidae</taxon>
        <taxon>Anguilla</taxon>
    </lineage>
</organism>
<sequence>MDRSYYSLCSTFVAQFRTHSEYILYLLLSSYC</sequence>
<dbReference type="AlphaFoldDB" id="A0A0E9VWW0"/>
<protein>
    <submittedName>
        <fullName evidence="1">Uncharacterized protein</fullName>
    </submittedName>
</protein>
<dbReference type="EMBL" id="GBXM01025928">
    <property type="protein sequence ID" value="JAH82649.1"/>
    <property type="molecule type" value="Transcribed_RNA"/>
</dbReference>